<feature type="domain" description="HTH gntR-type" evidence="4">
    <location>
        <begin position="45"/>
        <end position="113"/>
    </location>
</feature>
<reference evidence="5 6" key="1">
    <citation type="submission" date="2018-05" db="EMBL/GenBank/DDBJ databases">
        <title>Acuticoccus sediminis sp. nov., isolated from deep-sea sediment of Indian Ocean.</title>
        <authorList>
            <person name="Liu X."/>
            <person name="Lai Q."/>
            <person name="Du Y."/>
            <person name="Sun F."/>
            <person name="Zhang X."/>
            <person name="Wang S."/>
            <person name="Shao Z."/>
        </authorList>
    </citation>
    <scope>NUCLEOTIDE SEQUENCE [LARGE SCALE GENOMIC DNA]</scope>
    <source>
        <strain evidence="5 6">PTG4-2</strain>
    </source>
</reference>
<evidence type="ECO:0000259" key="4">
    <source>
        <dbReference type="PROSITE" id="PS50949"/>
    </source>
</evidence>
<dbReference type="PANTHER" id="PTHR44846:SF1">
    <property type="entry name" value="MANNOSYL-D-GLYCERATE TRANSPORT_METABOLISM SYSTEM REPRESSOR MNGR-RELATED"/>
    <property type="match status" value="1"/>
</dbReference>
<dbReference type="AlphaFoldDB" id="A0A8B2NXM4"/>
<dbReference type="PANTHER" id="PTHR44846">
    <property type="entry name" value="MANNOSYL-D-GLYCERATE TRANSPORT/METABOLISM SYSTEM REPRESSOR MNGR-RELATED"/>
    <property type="match status" value="1"/>
</dbReference>
<keyword evidence="2" id="KW-0238">DNA-binding</keyword>
<dbReference type="SUPFAM" id="SSF64288">
    <property type="entry name" value="Chorismate lyase-like"/>
    <property type="match status" value="1"/>
</dbReference>
<proteinExistence type="predicted"/>
<dbReference type="EMBL" id="QHHQ01000002">
    <property type="protein sequence ID" value="RAI02294.1"/>
    <property type="molecule type" value="Genomic_DNA"/>
</dbReference>
<dbReference type="InterPro" id="IPR028978">
    <property type="entry name" value="Chorismate_lyase_/UTRA_dom_sf"/>
</dbReference>
<gene>
    <name evidence="5" type="ORF">DLJ53_13090</name>
</gene>
<dbReference type="CDD" id="cd07377">
    <property type="entry name" value="WHTH_GntR"/>
    <property type="match status" value="1"/>
</dbReference>
<evidence type="ECO:0000313" key="6">
    <source>
        <dbReference type="Proteomes" id="UP000249590"/>
    </source>
</evidence>
<dbReference type="Gene3D" id="1.10.10.10">
    <property type="entry name" value="Winged helix-like DNA-binding domain superfamily/Winged helix DNA-binding domain"/>
    <property type="match status" value="1"/>
</dbReference>
<evidence type="ECO:0000256" key="1">
    <source>
        <dbReference type="ARBA" id="ARBA00023015"/>
    </source>
</evidence>
<dbReference type="InterPro" id="IPR011663">
    <property type="entry name" value="UTRA"/>
</dbReference>
<dbReference type="GO" id="GO:0045892">
    <property type="term" value="P:negative regulation of DNA-templated transcription"/>
    <property type="evidence" value="ECO:0007669"/>
    <property type="project" value="TreeGrafter"/>
</dbReference>
<keyword evidence="6" id="KW-1185">Reference proteome</keyword>
<keyword evidence="3" id="KW-0804">Transcription</keyword>
<dbReference type="InterPro" id="IPR050679">
    <property type="entry name" value="Bact_HTH_transcr_reg"/>
</dbReference>
<dbReference type="InterPro" id="IPR036388">
    <property type="entry name" value="WH-like_DNA-bd_sf"/>
</dbReference>
<organism evidence="5 6">
    <name type="scientific">Acuticoccus sediminis</name>
    <dbReference type="NCBI Taxonomy" id="2184697"/>
    <lineage>
        <taxon>Bacteria</taxon>
        <taxon>Pseudomonadati</taxon>
        <taxon>Pseudomonadota</taxon>
        <taxon>Alphaproteobacteria</taxon>
        <taxon>Hyphomicrobiales</taxon>
        <taxon>Amorphaceae</taxon>
        <taxon>Acuticoccus</taxon>
    </lineage>
</organism>
<protein>
    <submittedName>
        <fullName evidence="5">GntR family transcriptional regulator</fullName>
    </submittedName>
</protein>
<evidence type="ECO:0000313" key="5">
    <source>
        <dbReference type="EMBL" id="RAI02294.1"/>
    </source>
</evidence>
<dbReference type="Pfam" id="PF00392">
    <property type="entry name" value="GntR"/>
    <property type="match status" value="1"/>
</dbReference>
<dbReference type="PRINTS" id="PR00035">
    <property type="entry name" value="HTHGNTR"/>
</dbReference>
<dbReference type="GO" id="GO:0003677">
    <property type="term" value="F:DNA binding"/>
    <property type="evidence" value="ECO:0007669"/>
    <property type="project" value="UniProtKB-KW"/>
</dbReference>
<comment type="caution">
    <text evidence="5">The sequence shown here is derived from an EMBL/GenBank/DDBJ whole genome shotgun (WGS) entry which is preliminary data.</text>
</comment>
<dbReference type="PROSITE" id="PS50949">
    <property type="entry name" value="HTH_GNTR"/>
    <property type="match status" value="1"/>
</dbReference>
<keyword evidence="1" id="KW-0805">Transcription regulation</keyword>
<dbReference type="Proteomes" id="UP000249590">
    <property type="component" value="Unassembled WGS sequence"/>
</dbReference>
<dbReference type="SMART" id="SM00345">
    <property type="entry name" value="HTH_GNTR"/>
    <property type="match status" value="1"/>
</dbReference>
<dbReference type="SUPFAM" id="SSF46785">
    <property type="entry name" value="Winged helix' DNA-binding domain"/>
    <property type="match status" value="1"/>
</dbReference>
<evidence type="ECO:0000256" key="2">
    <source>
        <dbReference type="ARBA" id="ARBA00023125"/>
    </source>
</evidence>
<evidence type="ECO:0000256" key="3">
    <source>
        <dbReference type="ARBA" id="ARBA00023163"/>
    </source>
</evidence>
<dbReference type="Gene3D" id="3.40.1410.10">
    <property type="entry name" value="Chorismate lyase-like"/>
    <property type="match status" value="1"/>
</dbReference>
<dbReference type="InterPro" id="IPR036390">
    <property type="entry name" value="WH_DNA-bd_sf"/>
</dbReference>
<dbReference type="GO" id="GO:0003700">
    <property type="term" value="F:DNA-binding transcription factor activity"/>
    <property type="evidence" value="ECO:0007669"/>
    <property type="project" value="InterPro"/>
</dbReference>
<dbReference type="Pfam" id="PF07702">
    <property type="entry name" value="UTRA"/>
    <property type="match status" value="1"/>
</dbReference>
<dbReference type="InterPro" id="IPR000524">
    <property type="entry name" value="Tscrpt_reg_HTH_GntR"/>
</dbReference>
<sequence>MLRTVVSSAYKAGHGRDWPTGARAAAMDVRAMNRPTRGIDPESPTPLYHQIYLLYRQKIMSGTLVYGELLPSEDELSNLYAVSRITAKRAMNELAQDGLVTRTRGRGTLVVHKARPTTMSADFDRLMENLQTIDATTSIEVLTFDYVAPPLEVQDALSVPAQSLVQRVERRRMRDGEPFSHILTYLPEEIGRSFDVGDLSNRPILALVEASGHRIASARQIVTAVLADPHLAGHLATPIGAPLLQVRRVVRDTDERPVQHITIHYRPEIYQLSMSLDRVRDAGTDRFVWA</sequence>
<dbReference type="SMART" id="SM00866">
    <property type="entry name" value="UTRA"/>
    <property type="match status" value="1"/>
</dbReference>
<accession>A0A8B2NXM4</accession>
<name>A0A8B2NXM4_9HYPH</name>